<dbReference type="GO" id="GO:0003860">
    <property type="term" value="F:3-hydroxyisobutyryl-CoA hydrolase activity"/>
    <property type="evidence" value="ECO:0007669"/>
    <property type="project" value="UniProtKB-EC"/>
</dbReference>
<name>A0A3B0TWA8_9ZZZZ</name>
<dbReference type="PANTHER" id="PTHR43176">
    <property type="entry name" value="3-HYDROXYISOBUTYRYL-COA HYDROLASE-RELATED"/>
    <property type="match status" value="1"/>
</dbReference>
<organism evidence="5">
    <name type="scientific">hydrothermal vent metagenome</name>
    <dbReference type="NCBI Taxonomy" id="652676"/>
    <lineage>
        <taxon>unclassified sequences</taxon>
        <taxon>metagenomes</taxon>
        <taxon>ecological metagenomes</taxon>
    </lineage>
</organism>
<dbReference type="AlphaFoldDB" id="A0A3B0TWA8"/>
<evidence type="ECO:0000259" key="4">
    <source>
        <dbReference type="Pfam" id="PF16113"/>
    </source>
</evidence>
<accession>A0A3B0TWA8</accession>
<dbReference type="GO" id="GO:0005829">
    <property type="term" value="C:cytosol"/>
    <property type="evidence" value="ECO:0007669"/>
    <property type="project" value="TreeGrafter"/>
</dbReference>
<dbReference type="InterPro" id="IPR029045">
    <property type="entry name" value="ClpP/crotonase-like_dom_sf"/>
</dbReference>
<dbReference type="NCBIfam" id="NF004127">
    <property type="entry name" value="PRK05617.1"/>
    <property type="match status" value="1"/>
</dbReference>
<dbReference type="GO" id="GO:0006574">
    <property type="term" value="P:L-valine catabolic process"/>
    <property type="evidence" value="ECO:0007669"/>
    <property type="project" value="TreeGrafter"/>
</dbReference>
<evidence type="ECO:0000256" key="3">
    <source>
        <dbReference type="ARBA" id="ARBA00022801"/>
    </source>
</evidence>
<dbReference type="EC" id="3.1.2.4" evidence="2"/>
<evidence type="ECO:0000256" key="2">
    <source>
        <dbReference type="ARBA" id="ARBA00011915"/>
    </source>
</evidence>
<keyword evidence="3 5" id="KW-0378">Hydrolase</keyword>
<dbReference type="InterPro" id="IPR045004">
    <property type="entry name" value="ECH_dom"/>
</dbReference>
<protein>
    <recommendedName>
        <fullName evidence="2">3-hydroxyisobutyryl-CoA hydrolase</fullName>
        <ecNumber evidence="2">3.1.2.4</ecNumber>
    </recommendedName>
</protein>
<dbReference type="Gene3D" id="3.90.226.10">
    <property type="entry name" value="2-enoyl-CoA Hydratase, Chain A, domain 1"/>
    <property type="match status" value="1"/>
</dbReference>
<dbReference type="InterPro" id="IPR032259">
    <property type="entry name" value="HIBYL-CoA-H"/>
</dbReference>
<feature type="domain" description="Enoyl-CoA hydratase/isomerase" evidence="4">
    <location>
        <begin position="15"/>
        <end position="336"/>
    </location>
</feature>
<reference evidence="5" key="1">
    <citation type="submission" date="2018-06" db="EMBL/GenBank/DDBJ databases">
        <authorList>
            <person name="Zhirakovskaya E."/>
        </authorList>
    </citation>
    <scope>NUCLEOTIDE SEQUENCE</scope>
</reference>
<dbReference type="PANTHER" id="PTHR43176:SF3">
    <property type="entry name" value="3-HYDROXYISOBUTYRYL-COA HYDROLASE, MITOCHONDRIAL"/>
    <property type="match status" value="1"/>
</dbReference>
<evidence type="ECO:0000313" key="5">
    <source>
        <dbReference type="EMBL" id="VAW17677.1"/>
    </source>
</evidence>
<dbReference type="EMBL" id="UOEO01000075">
    <property type="protein sequence ID" value="VAW17677.1"/>
    <property type="molecule type" value="Genomic_DNA"/>
</dbReference>
<sequence>MSNQDEVIIWQEAAIGRIRLNRPRALNALSHQMILDIKDALIKWENDNNISAVVIDATGERAFCAGGDVVNLYHTGRADPEPGRQYWRDEYRLNALIGRYKKPYIALMDAIVMGGGVGISAHGSCRIVTEKTLLAMPEVGIGFLPDVGGTYLLARAPGKTGLYLGMTGMRIKAADAIYAGFADVFVPGDKLNELVAMLEEGVSIEKAIGKFKTNPDPAPLKQLQERIEDAFGRDTALGCLIRLEEMSKAGDQWAQTTLDAIRASCPMSVAATFGAIKNAEGRSLEQCLAAEYRFSHKALLGSEFYEGVRAAVVDKDRSPKWSPATLEEITPEMVAAALAPIGDREWSAH</sequence>
<proteinExistence type="predicted"/>
<evidence type="ECO:0000256" key="1">
    <source>
        <dbReference type="ARBA" id="ARBA00001709"/>
    </source>
</evidence>
<dbReference type="Pfam" id="PF16113">
    <property type="entry name" value="ECH_2"/>
    <property type="match status" value="1"/>
</dbReference>
<dbReference type="CDD" id="cd06558">
    <property type="entry name" value="crotonase-like"/>
    <property type="match status" value="1"/>
</dbReference>
<gene>
    <name evidence="5" type="ORF">MNBD_ALPHA12-2332</name>
</gene>
<dbReference type="SUPFAM" id="SSF52096">
    <property type="entry name" value="ClpP/crotonase"/>
    <property type="match status" value="1"/>
</dbReference>
<comment type="catalytic activity">
    <reaction evidence="1">
        <text>3-hydroxy-2-methylpropanoyl-CoA + H2O = 3-hydroxy-2-methylpropanoate + CoA + H(+)</text>
        <dbReference type="Rhea" id="RHEA:20888"/>
        <dbReference type="ChEBI" id="CHEBI:11805"/>
        <dbReference type="ChEBI" id="CHEBI:15377"/>
        <dbReference type="ChEBI" id="CHEBI:15378"/>
        <dbReference type="ChEBI" id="CHEBI:57287"/>
        <dbReference type="ChEBI" id="CHEBI:57340"/>
        <dbReference type="EC" id="3.1.2.4"/>
    </reaction>
</comment>